<feature type="compositionally biased region" description="Basic and acidic residues" evidence="9">
    <location>
        <begin position="446"/>
        <end position="457"/>
    </location>
</feature>
<dbReference type="PRINTS" id="PR00173">
    <property type="entry name" value="EDTRNSPORT"/>
</dbReference>
<evidence type="ECO:0000256" key="8">
    <source>
        <dbReference type="RuleBase" id="RU361216"/>
    </source>
</evidence>
<evidence type="ECO:0000256" key="5">
    <source>
        <dbReference type="ARBA" id="ARBA00022989"/>
    </source>
</evidence>
<evidence type="ECO:0000256" key="4">
    <source>
        <dbReference type="ARBA" id="ARBA00022847"/>
    </source>
</evidence>
<evidence type="ECO:0000256" key="7">
    <source>
        <dbReference type="ARBA" id="ARBA00023180"/>
    </source>
</evidence>
<dbReference type="Pfam" id="PF00375">
    <property type="entry name" value="SDF"/>
    <property type="match status" value="2"/>
</dbReference>
<keyword evidence="6 8" id="KW-0472">Membrane</keyword>
<dbReference type="InterPro" id="IPR050746">
    <property type="entry name" value="DAACS"/>
</dbReference>
<accession>A0A1A7WV57</accession>
<comment type="subcellular location">
    <subcellularLocation>
        <location evidence="1 8">Membrane</location>
        <topology evidence="1 8">Multi-pass membrane protein</topology>
    </subcellularLocation>
</comment>
<feature type="transmembrane region" description="Helical" evidence="8">
    <location>
        <begin position="92"/>
        <end position="112"/>
    </location>
</feature>
<dbReference type="EMBL" id="HADW01008156">
    <property type="protein sequence ID" value="SBP09556.1"/>
    <property type="molecule type" value="Transcribed_RNA"/>
</dbReference>
<evidence type="ECO:0000256" key="9">
    <source>
        <dbReference type="SAM" id="MobiDB-lite"/>
    </source>
</evidence>
<dbReference type="GO" id="GO:0005886">
    <property type="term" value="C:plasma membrane"/>
    <property type="evidence" value="ECO:0007669"/>
    <property type="project" value="TreeGrafter"/>
</dbReference>
<name>A0A1A7WV57_9TELE</name>
<keyword evidence="2 8" id="KW-0813">Transport</keyword>
<evidence type="ECO:0000313" key="10">
    <source>
        <dbReference type="EMBL" id="SBP09556.1"/>
    </source>
</evidence>
<evidence type="ECO:0000256" key="3">
    <source>
        <dbReference type="ARBA" id="ARBA00022692"/>
    </source>
</evidence>
<comment type="similarity">
    <text evidence="8">Belongs to the dicarboxylate/amino acid:cation symporter (DAACS) (TC 2.A.23) family.</text>
</comment>
<dbReference type="AlphaFoldDB" id="A0A1A7WV57"/>
<feature type="transmembrane region" description="Helical" evidence="8">
    <location>
        <begin position="51"/>
        <end position="72"/>
    </location>
</feature>
<reference evidence="10" key="1">
    <citation type="submission" date="2016-05" db="EMBL/GenBank/DDBJ databases">
        <authorList>
            <person name="Lavstsen T."/>
            <person name="Jespersen J.S."/>
        </authorList>
    </citation>
    <scope>NUCLEOTIDE SEQUENCE</scope>
    <source>
        <tissue evidence="10">Brain</tissue>
    </source>
</reference>
<evidence type="ECO:0000256" key="2">
    <source>
        <dbReference type="ARBA" id="ARBA00022448"/>
    </source>
</evidence>
<proteinExistence type="inferred from homology"/>
<dbReference type="GO" id="GO:0070779">
    <property type="term" value="P:D-aspartate import across plasma membrane"/>
    <property type="evidence" value="ECO:0007669"/>
    <property type="project" value="TreeGrafter"/>
</dbReference>
<dbReference type="GO" id="GO:0098712">
    <property type="term" value="P:L-glutamate import across plasma membrane"/>
    <property type="evidence" value="ECO:0007669"/>
    <property type="project" value="TreeGrafter"/>
</dbReference>
<dbReference type="InterPro" id="IPR001991">
    <property type="entry name" value="Na-dicarboxylate_symporter"/>
</dbReference>
<gene>
    <name evidence="10" type="primary">SLC1A3A</name>
</gene>
<dbReference type="PANTHER" id="PTHR11958:SF101">
    <property type="entry name" value="AMINO ACID TRANSPORTER"/>
    <property type="match status" value="1"/>
</dbReference>
<organism evidence="10">
    <name type="scientific">Iconisemion striatum</name>
    <dbReference type="NCBI Taxonomy" id="60296"/>
    <lineage>
        <taxon>Eukaryota</taxon>
        <taxon>Metazoa</taxon>
        <taxon>Chordata</taxon>
        <taxon>Craniata</taxon>
        <taxon>Vertebrata</taxon>
        <taxon>Euteleostomi</taxon>
        <taxon>Actinopterygii</taxon>
        <taxon>Neopterygii</taxon>
        <taxon>Teleostei</taxon>
        <taxon>Neoteleostei</taxon>
        <taxon>Acanthomorphata</taxon>
        <taxon>Ovalentaria</taxon>
        <taxon>Atherinomorphae</taxon>
        <taxon>Cyprinodontiformes</taxon>
        <taxon>Nothobranchiidae</taxon>
        <taxon>Iconisemion</taxon>
    </lineage>
</organism>
<dbReference type="GO" id="GO:0005313">
    <property type="term" value="F:L-glutamate transmembrane transporter activity"/>
    <property type="evidence" value="ECO:0007669"/>
    <property type="project" value="TreeGrafter"/>
</dbReference>
<feature type="transmembrane region" description="Helical" evidence="8">
    <location>
        <begin position="228"/>
        <end position="253"/>
    </location>
</feature>
<keyword evidence="5 8" id="KW-1133">Transmembrane helix</keyword>
<feature type="region of interest" description="Disordered" evidence="9">
    <location>
        <begin position="419"/>
        <end position="457"/>
    </location>
</feature>
<dbReference type="InterPro" id="IPR018107">
    <property type="entry name" value="Na-dicarboxylate_symporter_CS"/>
</dbReference>
<dbReference type="Gene3D" id="1.10.3860.10">
    <property type="entry name" value="Sodium:dicarboxylate symporter"/>
    <property type="match status" value="2"/>
</dbReference>
<feature type="transmembrane region" description="Helical" evidence="8">
    <location>
        <begin position="124"/>
        <end position="146"/>
    </location>
</feature>
<dbReference type="SUPFAM" id="SSF118215">
    <property type="entry name" value="Proton glutamate symport protein"/>
    <property type="match status" value="1"/>
</dbReference>
<sequence length="457" mass="50209">MTQSNGENPQRTRSGLNQIRAGIQSRSLQAKKTVENIKQDDVKRFFVKNAFVILTVTAVITGIILGFALRPYKMSYREVKYFSFPGELLMRMLQMLVLPLLVSSLITGIAALDSHASGKMGMRAVIYYTTTTVIAVFIGIVMVLIIHPGKGSKDEFTKQQQIEQVSPADAFLDLVRNMFPPNLVEACTKQVWVVAEAKTRVWEFSVTMEQDFRTAVEMDDITSMGGQLGMYTVTVICGLLIHAIVVLPTLYFVITRKNPFVFIGGLLQALITALGTSSSSATLPITFKCLEENNKVDKRVTRFVLPVGATINMDGTALYEALAAIFIAQVNAYDLNFGQILTISITATAASIGAAGIPQAGLVTMVIVLTSVGLPTDDITLIIAVDWFLDRLRTTTNVLGDSIGAGIVEHLSRHELRKKDPEVGNSVVEEADKKPYQLISQENEYENERPADSETKM</sequence>
<reference evidence="10" key="2">
    <citation type="submission" date="2016-06" db="EMBL/GenBank/DDBJ databases">
        <title>The genome of a short-lived fish provides insights into sex chromosome evolution and the genetic control of aging.</title>
        <authorList>
            <person name="Reichwald K."/>
            <person name="Felder M."/>
            <person name="Petzold A."/>
            <person name="Koch P."/>
            <person name="Groth M."/>
            <person name="Platzer M."/>
        </authorList>
    </citation>
    <scope>NUCLEOTIDE SEQUENCE</scope>
    <source>
        <tissue evidence="10">Brain</tissue>
    </source>
</reference>
<dbReference type="PROSITE" id="PS00713">
    <property type="entry name" value="NA_DICARBOXYL_SYMP_1"/>
    <property type="match status" value="1"/>
</dbReference>
<dbReference type="InterPro" id="IPR036458">
    <property type="entry name" value="Na:dicarbo_symporter_sf"/>
</dbReference>
<evidence type="ECO:0000256" key="1">
    <source>
        <dbReference type="ARBA" id="ARBA00004141"/>
    </source>
</evidence>
<dbReference type="GO" id="GO:0015175">
    <property type="term" value="F:neutral L-amino acid transmembrane transporter activity"/>
    <property type="evidence" value="ECO:0007669"/>
    <property type="project" value="TreeGrafter"/>
</dbReference>
<dbReference type="PANTHER" id="PTHR11958">
    <property type="entry name" value="SODIUM/DICARBOXYLATE SYMPORTER-RELATED"/>
    <property type="match status" value="1"/>
</dbReference>
<keyword evidence="7" id="KW-0325">Glycoprotein</keyword>
<protein>
    <recommendedName>
        <fullName evidence="8">Amino acid transporter</fullName>
    </recommendedName>
</protein>
<dbReference type="GO" id="GO:0140009">
    <property type="term" value="P:L-aspartate import across plasma membrane"/>
    <property type="evidence" value="ECO:0007669"/>
    <property type="project" value="TreeGrafter"/>
</dbReference>
<dbReference type="GO" id="GO:0015501">
    <property type="term" value="F:glutamate:sodium symporter activity"/>
    <property type="evidence" value="ECO:0007669"/>
    <property type="project" value="TreeGrafter"/>
</dbReference>
<feature type="transmembrane region" description="Helical" evidence="8">
    <location>
        <begin position="260"/>
        <end position="279"/>
    </location>
</feature>
<keyword evidence="3 8" id="KW-0812">Transmembrane</keyword>
<keyword evidence="4 8" id="KW-0769">Symport</keyword>
<evidence type="ECO:0000256" key="6">
    <source>
        <dbReference type="ARBA" id="ARBA00023136"/>
    </source>
</evidence>
<dbReference type="PROSITE" id="PS00714">
    <property type="entry name" value="NA_DICARBOXYL_SYMP_2"/>
    <property type="match status" value="1"/>
</dbReference>